<dbReference type="Gene3D" id="2.30.240.10">
    <property type="entry name" value="At5g01610-like"/>
    <property type="match status" value="1"/>
</dbReference>
<evidence type="ECO:0008006" key="3">
    <source>
        <dbReference type="Google" id="ProtNLM"/>
    </source>
</evidence>
<gene>
    <name evidence="1" type="ORF">CR513_28318</name>
</gene>
<dbReference type="STRING" id="157652.A0A371GH46"/>
<dbReference type="EMBL" id="QJKJ01005544">
    <property type="protein sequence ID" value="RDX89888.1"/>
    <property type="molecule type" value="Genomic_DNA"/>
</dbReference>
<dbReference type="Proteomes" id="UP000257109">
    <property type="component" value="Unassembled WGS sequence"/>
</dbReference>
<dbReference type="PANTHER" id="PTHR31676">
    <property type="entry name" value="T31J12.3 PROTEIN-RELATED"/>
    <property type="match status" value="1"/>
</dbReference>
<accession>A0A371GH46</accession>
<protein>
    <recommendedName>
        <fullName evidence="3">DUF538 domain-containing protein</fullName>
    </recommendedName>
</protein>
<dbReference type="SUPFAM" id="SSF141562">
    <property type="entry name" value="At5g01610-like"/>
    <property type="match status" value="1"/>
</dbReference>
<dbReference type="AlphaFoldDB" id="A0A371GH46"/>
<feature type="non-terminal residue" evidence="1">
    <location>
        <position position="1"/>
    </location>
</feature>
<dbReference type="InterPro" id="IPR036758">
    <property type="entry name" value="At5g01610-like"/>
</dbReference>
<reference evidence="1" key="1">
    <citation type="submission" date="2018-05" db="EMBL/GenBank/DDBJ databases">
        <title>Draft genome of Mucuna pruriens seed.</title>
        <authorList>
            <person name="Nnadi N.E."/>
            <person name="Vos R."/>
            <person name="Hasami M.H."/>
            <person name="Devisetty U.K."/>
            <person name="Aguiy J.C."/>
        </authorList>
    </citation>
    <scope>NUCLEOTIDE SEQUENCE [LARGE SCALE GENOMIC DNA]</scope>
    <source>
        <strain evidence="1">JCA_2017</strain>
    </source>
</reference>
<keyword evidence="2" id="KW-1185">Reference proteome</keyword>
<organism evidence="1 2">
    <name type="scientific">Mucuna pruriens</name>
    <name type="common">Velvet bean</name>
    <name type="synonym">Dolichos pruriens</name>
    <dbReference type="NCBI Taxonomy" id="157652"/>
    <lineage>
        <taxon>Eukaryota</taxon>
        <taxon>Viridiplantae</taxon>
        <taxon>Streptophyta</taxon>
        <taxon>Embryophyta</taxon>
        <taxon>Tracheophyta</taxon>
        <taxon>Spermatophyta</taxon>
        <taxon>Magnoliopsida</taxon>
        <taxon>eudicotyledons</taxon>
        <taxon>Gunneridae</taxon>
        <taxon>Pentapetalae</taxon>
        <taxon>rosids</taxon>
        <taxon>fabids</taxon>
        <taxon>Fabales</taxon>
        <taxon>Fabaceae</taxon>
        <taxon>Papilionoideae</taxon>
        <taxon>50 kb inversion clade</taxon>
        <taxon>NPAAA clade</taxon>
        <taxon>indigoferoid/millettioid clade</taxon>
        <taxon>Phaseoleae</taxon>
        <taxon>Mucuna</taxon>
    </lineage>
</organism>
<dbReference type="OrthoDB" id="1901319at2759"/>
<comment type="caution">
    <text evidence="1">The sequence shown here is derived from an EMBL/GenBank/DDBJ whole genome shotgun (WGS) entry which is preliminary data.</text>
</comment>
<sequence length="155" mass="17509">MAPKKGVRMGSRRLEKERAGAEVAYGWEECERRSMELLQELGFPKGVLPLKEVVEVGRVPETGFVWMKQKAPSKHFFEGVKTLVSYETEVTAYVDKFKMRKVSGVKAKQVLAWVPISEMSVDGPQGNNLLFKTPLGIRKSFPVSAFQTVEDKDEE</sequence>
<evidence type="ECO:0000313" key="1">
    <source>
        <dbReference type="EMBL" id="RDX89888.1"/>
    </source>
</evidence>
<dbReference type="InterPro" id="IPR007493">
    <property type="entry name" value="DUF538"/>
</dbReference>
<proteinExistence type="predicted"/>
<evidence type="ECO:0000313" key="2">
    <source>
        <dbReference type="Proteomes" id="UP000257109"/>
    </source>
</evidence>
<dbReference type="Pfam" id="PF04398">
    <property type="entry name" value="DUF538"/>
    <property type="match status" value="1"/>
</dbReference>
<name>A0A371GH46_MUCPR</name>
<dbReference type="PANTHER" id="PTHR31676:SF20">
    <property type="entry name" value="T19F6.7 PROTEIN"/>
    <property type="match status" value="1"/>
</dbReference>